<evidence type="ECO:0000313" key="7">
    <source>
        <dbReference type="Proteomes" id="UP000245956"/>
    </source>
</evidence>
<reference evidence="6 7" key="1">
    <citation type="journal article" date="2016" name="Front. Microbiol.">
        <title>Genome and transcriptome sequences reveal the specific parasitism of the nematophagous Purpureocillium lilacinum 36-1.</title>
        <authorList>
            <person name="Xie J."/>
            <person name="Li S."/>
            <person name="Mo C."/>
            <person name="Xiao X."/>
            <person name="Peng D."/>
            <person name="Wang G."/>
            <person name="Xiao Y."/>
        </authorList>
    </citation>
    <scope>NUCLEOTIDE SEQUENCE [LARGE SCALE GENOMIC DNA]</scope>
    <source>
        <strain evidence="6 7">36-1</strain>
    </source>
</reference>
<protein>
    <recommendedName>
        <fullName evidence="3">Terpene cyclase/mutase family member</fullName>
        <ecNumber evidence="3">5.4.99.-</ecNumber>
    </recommendedName>
</protein>
<accession>A0A2U3E8L5</accession>
<dbReference type="Pfam" id="PF13243">
    <property type="entry name" value="SQHop_cyclase_C"/>
    <property type="match status" value="1"/>
</dbReference>
<proteinExistence type="inferred from homology"/>
<dbReference type="EMBL" id="LCWV01000008">
    <property type="protein sequence ID" value="PWI70855.1"/>
    <property type="molecule type" value="Genomic_DNA"/>
</dbReference>
<dbReference type="Pfam" id="PF13249">
    <property type="entry name" value="SQHop_cyclase_N"/>
    <property type="match status" value="1"/>
</dbReference>
<dbReference type="InterPro" id="IPR006400">
    <property type="entry name" value="Hopene-cyclase"/>
</dbReference>
<dbReference type="NCBIfam" id="TIGR01787">
    <property type="entry name" value="squalene_cyclas"/>
    <property type="match status" value="1"/>
</dbReference>
<evidence type="ECO:0000259" key="4">
    <source>
        <dbReference type="Pfam" id="PF13243"/>
    </source>
</evidence>
<dbReference type="EC" id="5.4.99.-" evidence="3"/>
<dbReference type="PANTHER" id="PTHR11764:SF82">
    <property type="entry name" value="TERPENE CYCLASE_MUTASE FAMILY MEMBER"/>
    <property type="match status" value="1"/>
</dbReference>
<dbReference type="GO" id="GO:0016104">
    <property type="term" value="P:triterpenoid biosynthetic process"/>
    <property type="evidence" value="ECO:0007669"/>
    <property type="project" value="InterPro"/>
</dbReference>
<sequence>MDSLDLQALTDLAYGTLQNASDFALQKVEAAAGYWHGEVKCNVAITSEYICLRQALGLSLDGDRDAYRKYLLSEQNSDGSWSLAPGLPGDVSVTTEAYLALKILGMSVTGSRQMQLACDSVRSMGGVAKVRILTRIYLATLGLFPWTAIPQLPAEVILLPVLSPINIYRFAYWIRVTLIPILIICHHRPTYRLPNGVSADNDFLDELWLDPTNKAVPYCSPLLQLLLQANFVAFVFTLVDKVLGLLGCLRWVPGLRAHSRRRCVRWILQRQERNGDWTGIYQPMHLNLFALLLEGFKMDDDPIRLGLEALERFAWQDEGGKRLQTSVSPIWDTALMTIGLCESGLSRGKGTELGDCLDRAVQWLESQQRLGPEGDWRVYRPGLTPGAFSFQFSNSWYPDVDNTAIAVIALITHDARAATSPAVTRAQEWILGMQNADGGWGTFDVENNALYLNRIPFSDMDSMCDPSIADVTGHVLEAFGLLLRATEDSIKHDANLTARTRLAAHRAIGYLARTQEPCGAWFGRWGTNYIYGTCTVVCGVGYFQGRDAGVPKLMQSATSWLRSVQNLDGGWGESLLSYADASLAGRGAASAPTQTAWAVMALLSHLPRENEAVCRGVRWLVSAQTMAEPYGGQQAALWAESGFTGTGFPNHFYLGYTLYPHYFPMIALGRFCCRSKEQEWAAGPGAQMARR</sequence>
<evidence type="ECO:0000256" key="2">
    <source>
        <dbReference type="ARBA" id="ARBA00023235"/>
    </source>
</evidence>
<dbReference type="InterPro" id="IPR008930">
    <property type="entry name" value="Terpenoid_cyclase/PrenylTrfase"/>
</dbReference>
<dbReference type="GO" id="GO:0016866">
    <property type="term" value="F:intramolecular transferase activity"/>
    <property type="evidence" value="ECO:0007669"/>
    <property type="project" value="InterPro"/>
</dbReference>
<dbReference type="InterPro" id="IPR032696">
    <property type="entry name" value="SQ_cyclase_C"/>
</dbReference>
<evidence type="ECO:0000313" key="6">
    <source>
        <dbReference type="EMBL" id="PWI70855.1"/>
    </source>
</evidence>
<evidence type="ECO:0000259" key="5">
    <source>
        <dbReference type="Pfam" id="PF13249"/>
    </source>
</evidence>
<comment type="similarity">
    <text evidence="3">Belongs to the terpene cyclase/mutase family.</text>
</comment>
<feature type="domain" description="Squalene cyclase N-terminal" evidence="5">
    <location>
        <begin position="19"/>
        <end position="318"/>
    </location>
</feature>
<dbReference type="AlphaFoldDB" id="A0A2U3E8L5"/>
<organism evidence="6 7">
    <name type="scientific">Purpureocillium lilacinum</name>
    <name type="common">Paecilomyces lilacinus</name>
    <dbReference type="NCBI Taxonomy" id="33203"/>
    <lineage>
        <taxon>Eukaryota</taxon>
        <taxon>Fungi</taxon>
        <taxon>Dikarya</taxon>
        <taxon>Ascomycota</taxon>
        <taxon>Pezizomycotina</taxon>
        <taxon>Sordariomycetes</taxon>
        <taxon>Hypocreomycetidae</taxon>
        <taxon>Hypocreales</taxon>
        <taxon>Ophiocordycipitaceae</taxon>
        <taxon>Purpureocillium</taxon>
    </lineage>
</organism>
<dbReference type="InterPro" id="IPR018333">
    <property type="entry name" value="Squalene_cyclase"/>
</dbReference>
<evidence type="ECO:0000256" key="3">
    <source>
        <dbReference type="RuleBase" id="RU362003"/>
    </source>
</evidence>
<dbReference type="PANTHER" id="PTHR11764">
    <property type="entry name" value="TERPENE CYCLASE/MUTASE FAMILY MEMBER"/>
    <property type="match status" value="1"/>
</dbReference>
<keyword evidence="1" id="KW-0677">Repeat</keyword>
<feature type="domain" description="Squalene cyclase C-terminal" evidence="4">
    <location>
        <begin position="327"/>
        <end position="671"/>
    </location>
</feature>
<dbReference type="Gene3D" id="1.50.10.20">
    <property type="match status" value="2"/>
</dbReference>
<dbReference type="SFLD" id="SFLDG01016">
    <property type="entry name" value="Prenyltransferase_Like_2"/>
    <property type="match status" value="1"/>
</dbReference>
<evidence type="ECO:0000256" key="1">
    <source>
        <dbReference type="ARBA" id="ARBA00022737"/>
    </source>
</evidence>
<comment type="caution">
    <text evidence="6">The sequence shown here is derived from an EMBL/GenBank/DDBJ whole genome shotgun (WGS) entry which is preliminary data.</text>
</comment>
<name>A0A2U3E8L5_PURLI</name>
<dbReference type="InterPro" id="IPR032697">
    <property type="entry name" value="SQ_cyclase_N"/>
</dbReference>
<dbReference type="SUPFAM" id="SSF48239">
    <property type="entry name" value="Terpenoid cyclases/Protein prenyltransferases"/>
    <property type="match status" value="2"/>
</dbReference>
<dbReference type="GO" id="GO:0005811">
    <property type="term" value="C:lipid droplet"/>
    <property type="evidence" value="ECO:0007669"/>
    <property type="project" value="InterPro"/>
</dbReference>
<gene>
    <name evidence="6" type="ORF">PCL_12223</name>
</gene>
<dbReference type="NCBIfam" id="TIGR01507">
    <property type="entry name" value="hopene_cyclase"/>
    <property type="match status" value="1"/>
</dbReference>
<dbReference type="Proteomes" id="UP000245956">
    <property type="component" value="Unassembled WGS sequence"/>
</dbReference>
<keyword evidence="2 3" id="KW-0413">Isomerase</keyword>